<feature type="transmembrane region" description="Helical" evidence="1">
    <location>
        <begin position="44"/>
        <end position="64"/>
    </location>
</feature>
<accession>A0ABR4F2P8</accession>
<keyword evidence="1" id="KW-0812">Transmembrane</keyword>
<name>A0ABR4F2P8_9PEZI</name>
<dbReference type="InterPro" id="IPR049326">
    <property type="entry name" value="Rhodopsin_dom_fungi"/>
</dbReference>
<evidence type="ECO:0000313" key="3">
    <source>
        <dbReference type="EMBL" id="KAL2288820.1"/>
    </source>
</evidence>
<dbReference type="EMBL" id="JBAWTH010000015">
    <property type="protein sequence ID" value="KAL2288820.1"/>
    <property type="molecule type" value="Genomic_DNA"/>
</dbReference>
<sequence length="74" mass="7877">MGQSTPKIVLGLGVLGTFTDFYIIAIPLMALLTLHMSLARKIGVLALFATGFLMCGFSVAVSVARVDNYLKSIV</sequence>
<feature type="transmembrane region" description="Helical" evidence="1">
    <location>
        <begin position="12"/>
        <end position="32"/>
    </location>
</feature>
<gene>
    <name evidence="3" type="ORF">FJTKL_03474</name>
</gene>
<comment type="caution">
    <text evidence="3">The sequence shown here is derived from an EMBL/GenBank/DDBJ whole genome shotgun (WGS) entry which is preliminary data.</text>
</comment>
<keyword evidence="1" id="KW-1133">Transmembrane helix</keyword>
<keyword evidence="4" id="KW-1185">Reference proteome</keyword>
<reference evidence="3 4" key="1">
    <citation type="submission" date="2024-03" db="EMBL/GenBank/DDBJ databases">
        <title>A high-quality draft genome sequence of Diaporthe vaccinii, a causative agent of upright dieback and viscid rot disease in cranberry plants.</title>
        <authorList>
            <person name="Sarrasin M."/>
            <person name="Lang B.F."/>
            <person name="Burger G."/>
        </authorList>
    </citation>
    <scope>NUCLEOTIDE SEQUENCE [LARGE SCALE GENOMIC DNA]</scope>
    <source>
        <strain evidence="3 4">IS7</strain>
    </source>
</reference>
<feature type="domain" description="Rhodopsin" evidence="2">
    <location>
        <begin position="8"/>
        <end position="60"/>
    </location>
</feature>
<protein>
    <recommendedName>
        <fullName evidence="2">Rhodopsin domain-containing protein</fullName>
    </recommendedName>
</protein>
<evidence type="ECO:0000313" key="4">
    <source>
        <dbReference type="Proteomes" id="UP001600888"/>
    </source>
</evidence>
<organism evidence="3 4">
    <name type="scientific">Diaporthe vaccinii</name>
    <dbReference type="NCBI Taxonomy" id="105482"/>
    <lineage>
        <taxon>Eukaryota</taxon>
        <taxon>Fungi</taxon>
        <taxon>Dikarya</taxon>
        <taxon>Ascomycota</taxon>
        <taxon>Pezizomycotina</taxon>
        <taxon>Sordariomycetes</taxon>
        <taxon>Sordariomycetidae</taxon>
        <taxon>Diaporthales</taxon>
        <taxon>Diaporthaceae</taxon>
        <taxon>Diaporthe</taxon>
        <taxon>Diaporthe eres species complex</taxon>
    </lineage>
</organism>
<evidence type="ECO:0000256" key="1">
    <source>
        <dbReference type="SAM" id="Phobius"/>
    </source>
</evidence>
<proteinExistence type="predicted"/>
<dbReference type="Proteomes" id="UP001600888">
    <property type="component" value="Unassembled WGS sequence"/>
</dbReference>
<keyword evidence="1" id="KW-0472">Membrane</keyword>
<dbReference type="Pfam" id="PF20684">
    <property type="entry name" value="Fung_rhodopsin"/>
    <property type="match status" value="1"/>
</dbReference>
<evidence type="ECO:0000259" key="2">
    <source>
        <dbReference type="Pfam" id="PF20684"/>
    </source>
</evidence>